<evidence type="ECO:0000313" key="3">
    <source>
        <dbReference type="Proteomes" id="UP000693970"/>
    </source>
</evidence>
<gene>
    <name evidence="2" type="ORF">IV203_037008</name>
</gene>
<dbReference type="AlphaFoldDB" id="A0A9K3K783"/>
<dbReference type="EMBL" id="JAGRRH010000077">
    <property type="protein sequence ID" value="KAG7337668.1"/>
    <property type="molecule type" value="Genomic_DNA"/>
</dbReference>
<organism evidence="2 3">
    <name type="scientific">Nitzschia inconspicua</name>
    <dbReference type="NCBI Taxonomy" id="303405"/>
    <lineage>
        <taxon>Eukaryota</taxon>
        <taxon>Sar</taxon>
        <taxon>Stramenopiles</taxon>
        <taxon>Ochrophyta</taxon>
        <taxon>Bacillariophyta</taxon>
        <taxon>Bacillariophyceae</taxon>
        <taxon>Bacillariophycidae</taxon>
        <taxon>Bacillariales</taxon>
        <taxon>Bacillariaceae</taxon>
        <taxon>Nitzschia</taxon>
    </lineage>
</organism>
<feature type="transmembrane region" description="Helical" evidence="1">
    <location>
        <begin position="155"/>
        <end position="174"/>
    </location>
</feature>
<reference evidence="2" key="2">
    <citation type="submission" date="2021-04" db="EMBL/GenBank/DDBJ databases">
        <authorList>
            <person name="Podell S."/>
        </authorList>
    </citation>
    <scope>NUCLEOTIDE SEQUENCE</scope>
    <source>
        <strain evidence="2">Hildebrandi</strain>
    </source>
</reference>
<keyword evidence="1" id="KW-0812">Transmembrane</keyword>
<sequence>MRRQKNNSNRDVTITTVQSLVPEVARVATMIAILLTITATVAISIPQVHAFSTGSSSVCPRIFLSTKKTPLSSSFSFATPSIASFSRVSTTSKLFMVPSSQEKNVENGNSIDTSPQPNDSFWQQQRQLLQEMTSRTESSLRNEQLNQFRTVQSKLLQETAFVSAMLFSLLWLACDNPFVPFSYVFGALFGLAYTYGLGKYVETIGGTVEDASAVQGAGVGQARFAFLILLFVLVGKLRGYGLLEIPSIAGFFTYQIASLTQGLREET</sequence>
<keyword evidence="3" id="KW-1185">Reference proteome</keyword>
<protein>
    <recommendedName>
        <fullName evidence="4">ATP synthase protein I</fullName>
    </recommendedName>
</protein>
<feature type="transmembrane region" description="Helical" evidence="1">
    <location>
        <begin position="213"/>
        <end position="234"/>
    </location>
</feature>
<evidence type="ECO:0008006" key="4">
    <source>
        <dbReference type="Google" id="ProtNLM"/>
    </source>
</evidence>
<feature type="transmembrane region" description="Helical" evidence="1">
    <location>
        <begin position="27"/>
        <end position="45"/>
    </location>
</feature>
<comment type="caution">
    <text evidence="2">The sequence shown here is derived from an EMBL/GenBank/DDBJ whole genome shotgun (WGS) entry which is preliminary data.</text>
</comment>
<dbReference type="OrthoDB" id="3700at2759"/>
<feature type="transmembrane region" description="Helical" evidence="1">
    <location>
        <begin position="181"/>
        <end position="201"/>
    </location>
</feature>
<evidence type="ECO:0000256" key="1">
    <source>
        <dbReference type="SAM" id="Phobius"/>
    </source>
</evidence>
<dbReference type="Proteomes" id="UP000693970">
    <property type="component" value="Unassembled WGS sequence"/>
</dbReference>
<reference evidence="2" key="1">
    <citation type="journal article" date="2021" name="Sci. Rep.">
        <title>Diploid genomic architecture of Nitzschia inconspicua, an elite biomass production diatom.</title>
        <authorList>
            <person name="Oliver A."/>
            <person name="Podell S."/>
            <person name="Pinowska A."/>
            <person name="Traller J.C."/>
            <person name="Smith S.R."/>
            <person name="McClure R."/>
            <person name="Beliaev A."/>
            <person name="Bohutskyi P."/>
            <person name="Hill E.A."/>
            <person name="Rabines A."/>
            <person name="Zheng H."/>
            <person name="Allen L.Z."/>
            <person name="Kuo A."/>
            <person name="Grigoriev I.V."/>
            <person name="Allen A.E."/>
            <person name="Hazlebeck D."/>
            <person name="Allen E.E."/>
        </authorList>
    </citation>
    <scope>NUCLEOTIDE SEQUENCE</scope>
    <source>
        <strain evidence="2">Hildebrandi</strain>
    </source>
</reference>
<name>A0A9K3K783_9STRA</name>
<keyword evidence="1" id="KW-0472">Membrane</keyword>
<evidence type="ECO:0000313" key="2">
    <source>
        <dbReference type="EMBL" id="KAG7337668.1"/>
    </source>
</evidence>
<proteinExistence type="predicted"/>
<keyword evidence="1" id="KW-1133">Transmembrane helix</keyword>
<accession>A0A9K3K783</accession>